<gene>
    <name evidence="1" type="ORF">HYQ45_007080</name>
</gene>
<reference evidence="1" key="1">
    <citation type="journal article" date="2021" name="Mol. Plant Pathol.">
        <title>A 20-kb lineage-specific genomic region tames virulence in pathogenic amphidiploid Verticillium longisporum.</title>
        <authorList>
            <person name="Harting R."/>
            <person name="Starke J."/>
            <person name="Kusch H."/>
            <person name="Poggeler S."/>
            <person name="Maurus I."/>
            <person name="Schluter R."/>
            <person name="Landesfeind M."/>
            <person name="Bulla I."/>
            <person name="Nowrousian M."/>
            <person name="de Jonge R."/>
            <person name="Stahlhut G."/>
            <person name="Hoff K.J."/>
            <person name="Asshauer K.P."/>
            <person name="Thurmer A."/>
            <person name="Stanke M."/>
            <person name="Daniel R."/>
            <person name="Morgenstern B."/>
            <person name="Thomma B.P.H.J."/>
            <person name="Kronstad J.W."/>
            <person name="Braus-Stromeyer S.A."/>
            <person name="Braus G.H."/>
        </authorList>
    </citation>
    <scope>NUCLEOTIDE SEQUENCE</scope>
    <source>
        <strain evidence="1">Vl32</strain>
    </source>
</reference>
<name>A0A8I2ZPZ5_VERLO</name>
<proteinExistence type="predicted"/>
<dbReference type="Pfam" id="PF00106">
    <property type="entry name" value="adh_short"/>
    <property type="match status" value="1"/>
</dbReference>
<dbReference type="OrthoDB" id="1669814at2759"/>
<dbReference type="EMBL" id="JAEMWZ010000125">
    <property type="protein sequence ID" value="KAG7135131.1"/>
    <property type="molecule type" value="Genomic_DNA"/>
</dbReference>
<sequence>MNTNVRGTFNVLSETLKPGIIAEAGSIVHMFSMYGERAFPKGGIYSDSKHAGIGLVKSPAVEAAARGI</sequence>
<organism evidence="1 2">
    <name type="scientific">Verticillium longisporum</name>
    <name type="common">Verticillium dahliae var. longisporum</name>
    <dbReference type="NCBI Taxonomy" id="100787"/>
    <lineage>
        <taxon>Eukaryota</taxon>
        <taxon>Fungi</taxon>
        <taxon>Dikarya</taxon>
        <taxon>Ascomycota</taxon>
        <taxon>Pezizomycotina</taxon>
        <taxon>Sordariomycetes</taxon>
        <taxon>Hypocreomycetidae</taxon>
        <taxon>Glomerellales</taxon>
        <taxon>Plectosphaerellaceae</taxon>
        <taxon>Verticillium</taxon>
    </lineage>
</organism>
<dbReference type="Proteomes" id="UP000689129">
    <property type="component" value="Unassembled WGS sequence"/>
</dbReference>
<accession>A0A8I2ZPZ5</accession>
<dbReference type="InterPro" id="IPR002347">
    <property type="entry name" value="SDR_fam"/>
</dbReference>
<comment type="caution">
    <text evidence="1">The sequence shown here is derived from an EMBL/GenBank/DDBJ whole genome shotgun (WGS) entry which is preliminary data.</text>
</comment>
<evidence type="ECO:0000313" key="2">
    <source>
        <dbReference type="Proteomes" id="UP000689129"/>
    </source>
</evidence>
<dbReference type="AlphaFoldDB" id="A0A8I2ZPZ5"/>
<evidence type="ECO:0000313" key="1">
    <source>
        <dbReference type="EMBL" id="KAG7135131.1"/>
    </source>
</evidence>
<protein>
    <submittedName>
        <fullName evidence="1">Uncharacterized protein</fullName>
    </submittedName>
</protein>